<proteinExistence type="predicted"/>
<dbReference type="EMBL" id="LT671823">
    <property type="protein sequence ID" value="SHO77412.1"/>
    <property type="molecule type" value="Genomic_DNA"/>
</dbReference>
<keyword evidence="1" id="KW-0472">Membrane</keyword>
<sequence length="101" mass="11073">MPTVGDWISLVLLGSLVYAIYKGVQHKDEAKKSFSERMRRLEDRGVTISSEGISIRSTQAAMDREAYLNATENAIKSNGAKIVQHLKYGAAQSRDAANDAT</sequence>
<reference evidence="3" key="1">
    <citation type="journal article" date="2017" name="Nucleic Acids Res.">
        <title>Proteogenomics produces comprehensive and highly accurate protein-coding gene annotation in a complete genome assembly of Malassezia sympodialis.</title>
        <authorList>
            <person name="Zhu Y."/>
            <person name="Engstroem P.G."/>
            <person name="Tellgren-Roth C."/>
            <person name="Baudo C.D."/>
            <person name="Kennell J.C."/>
            <person name="Sun S."/>
            <person name="Billmyre R.B."/>
            <person name="Schroeder M.S."/>
            <person name="Andersson A."/>
            <person name="Holm T."/>
            <person name="Sigurgeirsson B."/>
            <person name="Wu G."/>
            <person name="Sankaranarayanan S.R."/>
            <person name="Siddharthan R."/>
            <person name="Sanyal K."/>
            <person name="Lundeberg J."/>
            <person name="Nystedt B."/>
            <person name="Boekhout T."/>
            <person name="Dawson T.L. Jr."/>
            <person name="Heitman J."/>
            <person name="Scheynius A."/>
            <person name="Lehtioe J."/>
        </authorList>
    </citation>
    <scope>NUCLEOTIDE SEQUENCE [LARGE SCALE GENOMIC DNA]</scope>
    <source>
        <strain evidence="3">ATCC 42132</strain>
    </source>
</reference>
<protein>
    <submittedName>
        <fullName evidence="2">Uncharacterized protein</fullName>
    </submittedName>
</protein>
<keyword evidence="1" id="KW-1133">Transmembrane helix</keyword>
<dbReference type="VEuPathDB" id="FungiDB:MSYG_1752"/>
<feature type="transmembrane region" description="Helical" evidence="1">
    <location>
        <begin position="6"/>
        <end position="24"/>
    </location>
</feature>
<dbReference type="OrthoDB" id="2505950at2759"/>
<evidence type="ECO:0000313" key="3">
    <source>
        <dbReference type="Proteomes" id="UP000186303"/>
    </source>
</evidence>
<organism evidence="2 3">
    <name type="scientific">Malassezia sympodialis (strain ATCC 42132)</name>
    <name type="common">Atopic eczema-associated yeast</name>
    <dbReference type="NCBI Taxonomy" id="1230383"/>
    <lineage>
        <taxon>Eukaryota</taxon>
        <taxon>Fungi</taxon>
        <taxon>Dikarya</taxon>
        <taxon>Basidiomycota</taxon>
        <taxon>Ustilaginomycotina</taxon>
        <taxon>Malasseziomycetes</taxon>
        <taxon>Malasseziales</taxon>
        <taxon>Malasseziaceae</taxon>
        <taxon>Malassezia</taxon>
    </lineage>
</organism>
<accession>A0A1M8A4M3</accession>
<name>A0A1M8A4M3_MALS4</name>
<dbReference type="OMA" id="IVQHLKY"/>
<evidence type="ECO:0000256" key="1">
    <source>
        <dbReference type="SAM" id="Phobius"/>
    </source>
</evidence>
<evidence type="ECO:0000313" key="2">
    <source>
        <dbReference type="EMBL" id="SHO77412.1"/>
    </source>
</evidence>
<dbReference type="Proteomes" id="UP000186303">
    <property type="component" value="Chromosome 3"/>
</dbReference>
<dbReference type="AlphaFoldDB" id="A0A1M8A4M3"/>
<keyword evidence="3" id="KW-1185">Reference proteome</keyword>
<gene>
    <name evidence="2" type="ORF">MSYG_1752</name>
</gene>
<keyword evidence="1" id="KW-0812">Transmembrane</keyword>